<reference evidence="1 2" key="1">
    <citation type="submission" date="2020-03" db="EMBL/GenBank/DDBJ databases">
        <title>Dissostichus mawsoni Genome sequencing and assembly.</title>
        <authorList>
            <person name="Park H."/>
        </authorList>
    </citation>
    <scope>NUCLEOTIDE SEQUENCE [LARGE SCALE GENOMIC DNA]</scope>
    <source>
        <strain evidence="1">DM0001</strain>
        <tissue evidence="1">Muscle</tissue>
    </source>
</reference>
<protein>
    <submittedName>
        <fullName evidence="1">Uncharacterized protein</fullName>
    </submittedName>
</protein>
<dbReference type="OrthoDB" id="10647457at2759"/>
<dbReference type="EMBL" id="JAAKFY010000018">
    <property type="protein sequence ID" value="KAF3843772.1"/>
    <property type="molecule type" value="Genomic_DNA"/>
</dbReference>
<sequence length="342" mass="37254">MTGYVNQDNLARGQRSLSNLDLICGCRQTYSQLIHSQNSEIVSTSLLKVRNKVRVPHTVGANTAPPSIRGGSQEMETEFLLTSLTPRLVGALGESRTLTLMKADLEPLRFSRLVTSIWARSFKTPSAFDHLTSGSGFPLMGTNRRKVAVARTLTIFLRSASSSISGASSFSAAITEPVDSTDAEVVLCILLKVLYGEVGGLNTTVWCGSDPFIICCLLHFHNISADLCSTIIDRPGPGQRDCGARIICDFGRAIWRTRSIQNFNIHWDHLDSTHIDKFEDKVPTVHSDAFLDCEDGTGRGVCRCVSCRGKSVCCSVSALLSLLGDSEDRSADIQIYEEGSDT</sequence>
<dbReference type="AlphaFoldDB" id="A0A7J5Y2W3"/>
<name>A0A7J5Y2W3_DISMA</name>
<keyword evidence="2" id="KW-1185">Reference proteome</keyword>
<dbReference type="Proteomes" id="UP000518266">
    <property type="component" value="Unassembled WGS sequence"/>
</dbReference>
<gene>
    <name evidence="1" type="ORF">F7725_002621</name>
</gene>
<comment type="caution">
    <text evidence="1">The sequence shown here is derived from an EMBL/GenBank/DDBJ whole genome shotgun (WGS) entry which is preliminary data.</text>
</comment>
<proteinExistence type="predicted"/>
<evidence type="ECO:0000313" key="2">
    <source>
        <dbReference type="Proteomes" id="UP000518266"/>
    </source>
</evidence>
<evidence type="ECO:0000313" key="1">
    <source>
        <dbReference type="EMBL" id="KAF3843772.1"/>
    </source>
</evidence>
<accession>A0A7J5Y2W3</accession>
<organism evidence="1 2">
    <name type="scientific">Dissostichus mawsoni</name>
    <name type="common">Antarctic cod</name>
    <dbReference type="NCBI Taxonomy" id="36200"/>
    <lineage>
        <taxon>Eukaryota</taxon>
        <taxon>Metazoa</taxon>
        <taxon>Chordata</taxon>
        <taxon>Craniata</taxon>
        <taxon>Vertebrata</taxon>
        <taxon>Euteleostomi</taxon>
        <taxon>Actinopterygii</taxon>
        <taxon>Neopterygii</taxon>
        <taxon>Teleostei</taxon>
        <taxon>Neoteleostei</taxon>
        <taxon>Acanthomorphata</taxon>
        <taxon>Eupercaria</taxon>
        <taxon>Perciformes</taxon>
        <taxon>Notothenioidei</taxon>
        <taxon>Nototheniidae</taxon>
        <taxon>Dissostichus</taxon>
    </lineage>
</organism>